<feature type="domain" description="SGNH hydrolase-type esterase" evidence="1">
    <location>
        <begin position="8"/>
        <end position="180"/>
    </location>
</feature>
<dbReference type="RefSeq" id="WP_060651330.1">
    <property type="nucleotide sequence ID" value="NZ_AZXY01000003.1"/>
</dbReference>
<reference evidence="2 3" key="2">
    <citation type="journal article" date="2016" name="Genome Announc.">
        <title>Draft Genome Sequence of a Versatile Hydrocarbon-Degrading Bacterium, Rhodococcus pyridinivorans Strain KG-16, Collected from Oil Fields in India.</title>
        <authorList>
            <person name="Aggarwal R.K."/>
            <person name="Dawar C."/>
            <person name="Phanindranath R."/>
            <person name="Mutnuri L."/>
            <person name="Dayal A.M."/>
        </authorList>
    </citation>
    <scope>NUCLEOTIDE SEQUENCE [LARGE SCALE GENOMIC DNA]</scope>
    <source>
        <strain evidence="2 3">KG-16</strain>
    </source>
</reference>
<dbReference type="CDD" id="cd01832">
    <property type="entry name" value="SGNH_hydrolase_like_1"/>
    <property type="match status" value="1"/>
</dbReference>
<reference evidence="3" key="1">
    <citation type="submission" date="2015-01" db="EMBL/GenBank/DDBJ databases">
        <title>Draft genome sequence of Rhodococcus pyridinivorans strain KG-16, a hydrocarbon-degrading bacterium.</title>
        <authorList>
            <person name="Aggarwal R.K."/>
            <person name="Dawar C."/>
        </authorList>
    </citation>
    <scope>NUCLEOTIDE SEQUENCE [LARGE SCALE GENOMIC DNA]</scope>
    <source>
        <strain evidence="3">KG-16</strain>
    </source>
</reference>
<dbReference type="Pfam" id="PF13472">
    <property type="entry name" value="Lipase_GDSL_2"/>
    <property type="match status" value="1"/>
</dbReference>
<gene>
    <name evidence="2" type="ORF">Z045_07520</name>
</gene>
<name>A0A0V9UMG1_9NOCA</name>
<protein>
    <submittedName>
        <fullName evidence="2">SGNH hydrolase</fullName>
    </submittedName>
</protein>
<keyword evidence="2" id="KW-0378">Hydrolase</keyword>
<dbReference type="SUPFAM" id="SSF52266">
    <property type="entry name" value="SGNH hydrolase"/>
    <property type="match status" value="1"/>
</dbReference>
<dbReference type="EMBL" id="AZXY01000003">
    <property type="protein sequence ID" value="KSZ59196.1"/>
    <property type="molecule type" value="Genomic_DNA"/>
</dbReference>
<dbReference type="PATRIC" id="fig|1441730.3.peg.1578"/>
<proteinExistence type="predicted"/>
<accession>A0A0V9UMG1</accession>
<evidence type="ECO:0000313" key="2">
    <source>
        <dbReference type="EMBL" id="KSZ59196.1"/>
    </source>
</evidence>
<dbReference type="GO" id="GO:0016787">
    <property type="term" value="F:hydrolase activity"/>
    <property type="evidence" value="ECO:0007669"/>
    <property type="project" value="UniProtKB-KW"/>
</dbReference>
<organism evidence="2 3">
    <name type="scientific">Rhodococcus pyridinivorans KG-16</name>
    <dbReference type="NCBI Taxonomy" id="1441730"/>
    <lineage>
        <taxon>Bacteria</taxon>
        <taxon>Bacillati</taxon>
        <taxon>Actinomycetota</taxon>
        <taxon>Actinomycetes</taxon>
        <taxon>Mycobacteriales</taxon>
        <taxon>Nocardiaceae</taxon>
        <taxon>Rhodococcus</taxon>
    </lineage>
</organism>
<dbReference type="AlphaFoldDB" id="A0A0V9UMG1"/>
<sequence length="254" mass="28427">MSFERYVALGDSFTEGVGDPDPSRPNGLRGWADLVAGELARHSESFAYANLAIRGRLLGPIIDEQLETAVAMRPDLVTIYAGGNNLMRPKLDLDALAAEYDEAIGKLAATGARILMWTAYDGSWAPVFGMLRGRWAVYNELVREIADRHGATIVDFWRFDEYRDLRMWDFDRLHMSAAGHHNMAIRVLDLLGVAHGLGPVEFDEAPVLTRAQERAVDRAWMREFLVPWVGRRLRGVSSGDGITPKYPELGPVRF</sequence>
<dbReference type="InterPro" id="IPR013830">
    <property type="entry name" value="SGNH_hydro"/>
</dbReference>
<dbReference type="PANTHER" id="PTHR43784">
    <property type="entry name" value="GDSL-LIKE LIPASE/ACYLHYDROLASE, PUTATIVE (AFU_ORTHOLOGUE AFUA_2G00820)-RELATED"/>
    <property type="match status" value="1"/>
</dbReference>
<comment type="caution">
    <text evidence="2">The sequence shown here is derived from an EMBL/GenBank/DDBJ whole genome shotgun (WGS) entry which is preliminary data.</text>
</comment>
<evidence type="ECO:0000313" key="3">
    <source>
        <dbReference type="Proteomes" id="UP000053060"/>
    </source>
</evidence>
<dbReference type="Proteomes" id="UP000053060">
    <property type="component" value="Unassembled WGS sequence"/>
</dbReference>
<dbReference type="Gene3D" id="3.40.50.1110">
    <property type="entry name" value="SGNH hydrolase"/>
    <property type="match status" value="1"/>
</dbReference>
<dbReference type="InterPro" id="IPR036514">
    <property type="entry name" value="SGNH_hydro_sf"/>
</dbReference>
<dbReference type="InterPro" id="IPR053140">
    <property type="entry name" value="GDSL_Rv0518-like"/>
</dbReference>
<dbReference type="PANTHER" id="PTHR43784:SF2">
    <property type="entry name" value="GDSL-LIKE LIPASE_ACYLHYDROLASE, PUTATIVE (AFU_ORTHOLOGUE AFUA_2G00820)-RELATED"/>
    <property type="match status" value="1"/>
</dbReference>
<evidence type="ECO:0000259" key="1">
    <source>
        <dbReference type="Pfam" id="PF13472"/>
    </source>
</evidence>